<evidence type="ECO:0000313" key="2">
    <source>
        <dbReference type="EMBL" id="GAA2187300.1"/>
    </source>
</evidence>
<protein>
    <recommendedName>
        <fullName evidence="1">(S)-ureidoglycine aminohydrolase cupin domain-containing protein</fullName>
    </recommendedName>
</protein>
<name>A0ABN3B615_9MICO</name>
<proteinExistence type="predicted"/>
<dbReference type="SUPFAM" id="SSF51182">
    <property type="entry name" value="RmlC-like cupins"/>
    <property type="match status" value="1"/>
</dbReference>
<evidence type="ECO:0000259" key="1">
    <source>
        <dbReference type="Pfam" id="PF05899"/>
    </source>
</evidence>
<dbReference type="PANTHER" id="PTHR40943">
    <property type="entry name" value="CYTOPLASMIC PROTEIN-RELATED"/>
    <property type="match status" value="1"/>
</dbReference>
<dbReference type="Pfam" id="PF05899">
    <property type="entry name" value="Cupin_3"/>
    <property type="match status" value="1"/>
</dbReference>
<accession>A0ABN3B615</accession>
<feature type="domain" description="(S)-ureidoglycine aminohydrolase cupin" evidence="1">
    <location>
        <begin position="38"/>
        <end position="105"/>
    </location>
</feature>
<keyword evidence="3" id="KW-1185">Reference proteome</keyword>
<dbReference type="InterPro" id="IPR011051">
    <property type="entry name" value="RmlC_Cupin_sf"/>
</dbReference>
<dbReference type="Proteomes" id="UP001501084">
    <property type="component" value="Unassembled WGS sequence"/>
</dbReference>
<evidence type="ECO:0000313" key="3">
    <source>
        <dbReference type="Proteomes" id="UP001501084"/>
    </source>
</evidence>
<dbReference type="PANTHER" id="PTHR40943:SF1">
    <property type="entry name" value="CYTOPLASMIC PROTEIN"/>
    <property type="match status" value="1"/>
</dbReference>
<dbReference type="EMBL" id="BAAAOP010000005">
    <property type="protein sequence ID" value="GAA2187300.1"/>
    <property type="molecule type" value="Genomic_DNA"/>
</dbReference>
<comment type="caution">
    <text evidence="2">The sequence shown here is derived from an EMBL/GenBank/DDBJ whole genome shotgun (WGS) entry which is preliminary data.</text>
</comment>
<dbReference type="InterPro" id="IPR008579">
    <property type="entry name" value="UGlyAH_Cupin_dom"/>
</dbReference>
<gene>
    <name evidence="2" type="ORF">GCM10009786_11600</name>
</gene>
<reference evidence="2 3" key="1">
    <citation type="journal article" date="2019" name="Int. J. Syst. Evol. Microbiol.">
        <title>The Global Catalogue of Microorganisms (GCM) 10K type strain sequencing project: providing services to taxonomists for standard genome sequencing and annotation.</title>
        <authorList>
            <consortium name="The Broad Institute Genomics Platform"/>
            <consortium name="The Broad Institute Genome Sequencing Center for Infectious Disease"/>
            <person name="Wu L."/>
            <person name="Ma J."/>
        </authorList>
    </citation>
    <scope>NUCLEOTIDE SEQUENCE [LARGE SCALE GENOMIC DNA]</scope>
    <source>
        <strain evidence="2 3">JCM 14919</strain>
    </source>
</reference>
<organism evidence="2 3">
    <name type="scientific">Leucobacter alluvii</name>
    <dbReference type="NCBI Taxonomy" id="340321"/>
    <lineage>
        <taxon>Bacteria</taxon>
        <taxon>Bacillati</taxon>
        <taxon>Actinomycetota</taxon>
        <taxon>Actinomycetes</taxon>
        <taxon>Micrococcales</taxon>
        <taxon>Microbacteriaceae</taxon>
        <taxon>Leucobacter</taxon>
    </lineage>
</organism>
<sequence>MYSIQGITAELKAAGTEQNVISGECKNSLLEMAQSPHMAFGIWEGTRGTWRSTWESWEFFTVLSGSGTLTDGEGHVHELVAGASVWIAEGSTGVWKVEKTLRKSYVIPVEESK</sequence>
<dbReference type="RefSeq" id="WP_346057702.1">
    <property type="nucleotide sequence ID" value="NZ_BAAAOP010000005.1"/>
</dbReference>
<dbReference type="InterPro" id="IPR014710">
    <property type="entry name" value="RmlC-like_jellyroll"/>
</dbReference>
<dbReference type="Gene3D" id="2.60.120.10">
    <property type="entry name" value="Jelly Rolls"/>
    <property type="match status" value="1"/>
</dbReference>